<evidence type="ECO:0000313" key="2">
    <source>
        <dbReference type="Proteomes" id="UP001501237"/>
    </source>
</evidence>
<name>A0ABP6QFW8_9ACTN</name>
<comment type="caution">
    <text evidence="1">The sequence shown here is derived from an EMBL/GenBank/DDBJ whole genome shotgun (WGS) entry which is preliminary data.</text>
</comment>
<protein>
    <submittedName>
        <fullName evidence="1">Uncharacterized protein</fullName>
    </submittedName>
</protein>
<evidence type="ECO:0000313" key="1">
    <source>
        <dbReference type="EMBL" id="GAA3226109.1"/>
    </source>
</evidence>
<sequence>MRAAREGGDFKAHLQAALEAAPTAAQDDLTRAAHRVVDVAAELPPQLGCWFANLAGALAESGADVDGIPVIERLSGVSSGALTFAEAWGPHVPAAEDGPTPDIYRETQAILGDRTRIAMQCWYALPQFASAACTLLSLSPATRAAVDDTDELVDRAAAHCPQLDYVRDLRRVLDGEQLLILDRTTRQGWGVEIHGVGDNFQLHTLLAAVLVPDHLPGRPVDPRHVDAFTTGESSPMTPIVTGWWNLVDVNGEWIWNEGVPADIPLFGDSRVLVLDPPSYERSWSPGRRFPLMPATLTLTATYDPADLTAWWPTLKPPAR</sequence>
<proteinExistence type="predicted"/>
<dbReference type="Proteomes" id="UP001501237">
    <property type="component" value="Unassembled WGS sequence"/>
</dbReference>
<keyword evidence="2" id="KW-1185">Reference proteome</keyword>
<dbReference type="EMBL" id="BAAAUV010000015">
    <property type="protein sequence ID" value="GAA3226109.1"/>
    <property type="molecule type" value="Genomic_DNA"/>
</dbReference>
<reference evidence="2" key="1">
    <citation type="journal article" date="2019" name="Int. J. Syst. Evol. Microbiol.">
        <title>The Global Catalogue of Microorganisms (GCM) 10K type strain sequencing project: providing services to taxonomists for standard genome sequencing and annotation.</title>
        <authorList>
            <consortium name="The Broad Institute Genomics Platform"/>
            <consortium name="The Broad Institute Genome Sequencing Center for Infectious Disease"/>
            <person name="Wu L."/>
            <person name="Ma J."/>
        </authorList>
    </citation>
    <scope>NUCLEOTIDE SEQUENCE [LARGE SCALE GENOMIC DNA]</scope>
    <source>
        <strain evidence="2">JCM 9377</strain>
    </source>
</reference>
<accession>A0ABP6QFW8</accession>
<organism evidence="1 2">
    <name type="scientific">Actinocorallia longicatena</name>
    <dbReference type="NCBI Taxonomy" id="111803"/>
    <lineage>
        <taxon>Bacteria</taxon>
        <taxon>Bacillati</taxon>
        <taxon>Actinomycetota</taxon>
        <taxon>Actinomycetes</taxon>
        <taxon>Streptosporangiales</taxon>
        <taxon>Thermomonosporaceae</taxon>
        <taxon>Actinocorallia</taxon>
    </lineage>
</organism>
<gene>
    <name evidence="1" type="ORF">GCM10010468_54230</name>
</gene>